<dbReference type="PROSITE" id="PS51175">
    <property type="entry name" value="CBM6"/>
    <property type="match status" value="1"/>
</dbReference>
<dbReference type="InterPro" id="IPR005200">
    <property type="entry name" value="Endo-beta-glucanase"/>
</dbReference>
<dbReference type="SMART" id="SM00606">
    <property type="entry name" value="CBD_IV"/>
    <property type="match status" value="1"/>
</dbReference>
<dbReference type="InterPro" id="IPR006584">
    <property type="entry name" value="Cellulose-bd_IV"/>
</dbReference>
<dbReference type="EC" id="3.2.1.39" evidence="3"/>
<dbReference type="Pfam" id="PF17652">
    <property type="entry name" value="Glyco_hydro81C"/>
    <property type="match status" value="1"/>
</dbReference>
<gene>
    <name evidence="11" type="ORF">GCM10023311_15080</name>
</gene>
<dbReference type="Pfam" id="PF17957">
    <property type="entry name" value="Big_7"/>
    <property type="match status" value="1"/>
</dbReference>
<dbReference type="SUPFAM" id="SSF49785">
    <property type="entry name" value="Galactose-binding domain-like"/>
    <property type="match status" value="2"/>
</dbReference>
<evidence type="ECO:0000259" key="10">
    <source>
        <dbReference type="PROSITE" id="PS51175"/>
    </source>
</evidence>
<sequence>MFIAIFTATKKYKHIFNSNYTYMNLHQNHSLKIIILVVTVICFSINASAQVTNVGSGSYTNTFPGVDSAGRNGFPSGTPQLSGSAIGKPVPTNDWWSKLVKENHADNLFNYPMTMKTVNSGLVVTYIPWGVIDDIQPIIVGVSGLNEGLTTVSDYSDWTVTMNWGDKFNATSGIGMPFIYFQKESSETASITVNSGSVSVSGEMITVTDARNGGDFAIYAPVGSVWNQNGNTYTSTLNGNNYWSIAMIPLTASNVTTVANEYKKYAYVFPTNTEVAWSFNESTSVVNTTFTATVDVKDGSATNTNLLMGLLPHQWDNLTSGSATPNEYSYSSARGELKTMDGNSFSVENTYKGILPTLPYLANYSTSFDPTDLHTKVTQLENDQLATWTDSYNEGQVMNRLIQTARIADQMGNTVGRDKMVATIKERLEDWLTYQTSEVAFLFFYNSDWSAMFGYPAGHGQDTNINDHHFHWGYFIHAAAFMEQFEPGWANDWGDIVNLLVRDAASSNRNDSQFPFLRNFSPYAGHCWANGTASFPQGNDQESTSESMQFNSSLIHWGTITENDAIRDLGIYLYTTEQTAVEEYWFDMNERNFQPTQQYSLVSRVWGNSYDNGTFWTSDITASYGIELYPMHGGSLYLGQNTAYVQKIWDELKTYTGILDANDTNPNLWHDTFWKYLSFIDPQEAITLYNADPDRVLKFGVSDAQTYHWLHAMNAMGQLDATITSDYPIAAVFNDGGDKTYVAHNYSDAPIIVTFSDGYMLDVPANTMATSKDVNVSGTIASDIYEANENDSVNLTATTSGSGITKVEFYNGSTLIGEDTTAPYEFNSGNLALGIYNMYAKVYAGTSFNVTNIISIQVGDQVPYSGTAIEIPGSFETGHYDIFEGGSGQNIAYFDSSIDNQGDFRTGEYVDSESDVSEGATIGWLSAGEWVEYTVNVQTTGCYDLDIRFASGNSSGGGPIHFEVDGIKVSQDIVFSSTGDWSNWNTKAVSNLDLIAGTHILRLVVTNGEANIGRLTFTYNDATCVPSGENTGLPFDFETAPITADFNNFDGGTATVEPVSGPQSTGNASTNMAKIVRDGGMPWAGAYLNLNEALNFTTKKLITLKLWTEAPVGTEIQIKLEQQAGGSATFLKTPTTVTGQWETLSWDFSSLGVSPYDVIVFMFDIDNIGDGTATSTFYFDDVQQVATLSLENVAKTSFKVFPNPTLDSWTVRTENINMSSIKVFDILGKNVLSLSPNTNRTTIDGSSLKSGLYFAQIKTDTGINSIKLVKK</sequence>
<dbReference type="InterPro" id="IPR026444">
    <property type="entry name" value="Secre_tail"/>
</dbReference>
<reference evidence="12" key="1">
    <citation type="journal article" date="2019" name="Int. J. Syst. Evol. Microbiol.">
        <title>The Global Catalogue of Microorganisms (GCM) 10K type strain sequencing project: providing services to taxonomists for standard genome sequencing and annotation.</title>
        <authorList>
            <consortium name="The Broad Institute Genomics Platform"/>
            <consortium name="The Broad Institute Genome Sequencing Center for Infectious Disease"/>
            <person name="Wu L."/>
            <person name="Ma J."/>
        </authorList>
    </citation>
    <scope>NUCLEOTIDE SEQUENCE [LARGE SCALE GENOMIC DNA]</scope>
    <source>
        <strain evidence="12">JCM 18274</strain>
    </source>
</reference>
<dbReference type="Gene3D" id="2.70.98.30">
    <property type="entry name" value="Golgi alpha-mannosidase II, domain 4"/>
    <property type="match status" value="1"/>
</dbReference>
<keyword evidence="7" id="KW-0326">Glycosidase</keyword>
<feature type="domain" description="CBM6" evidence="10">
    <location>
        <begin position="896"/>
        <end position="1018"/>
    </location>
</feature>
<organism evidence="11 12">
    <name type="scientific">Flaviramulus aquimarinus</name>
    <dbReference type="NCBI Taxonomy" id="1170456"/>
    <lineage>
        <taxon>Bacteria</taxon>
        <taxon>Pseudomonadati</taxon>
        <taxon>Bacteroidota</taxon>
        <taxon>Flavobacteriia</taxon>
        <taxon>Flavobacteriales</taxon>
        <taxon>Flavobacteriaceae</taxon>
        <taxon>Flaviramulus</taxon>
    </lineage>
</organism>
<keyword evidence="5" id="KW-0378">Hydrolase</keyword>
<comment type="caution">
    <text evidence="11">The sequence shown here is derived from an EMBL/GenBank/DDBJ whole genome shotgun (WGS) entry which is preliminary data.</text>
</comment>
<keyword evidence="9" id="KW-0624">Polysaccharide degradation</keyword>
<dbReference type="PANTHER" id="PTHR31983">
    <property type="entry name" value="ENDO-1,3(4)-BETA-GLUCANASE 1"/>
    <property type="match status" value="1"/>
</dbReference>
<dbReference type="EMBL" id="BAABJH010000001">
    <property type="protein sequence ID" value="GAA4891654.1"/>
    <property type="molecule type" value="Genomic_DNA"/>
</dbReference>
<dbReference type="CDD" id="cd04080">
    <property type="entry name" value="CBM6_cellulase-like"/>
    <property type="match status" value="1"/>
</dbReference>
<evidence type="ECO:0000256" key="8">
    <source>
        <dbReference type="ARBA" id="ARBA00023316"/>
    </source>
</evidence>
<name>A0ABP9F0N8_9FLAO</name>
<evidence type="ECO:0000256" key="2">
    <source>
        <dbReference type="ARBA" id="ARBA00010730"/>
    </source>
</evidence>
<keyword evidence="6" id="KW-0119">Carbohydrate metabolism</keyword>
<dbReference type="Pfam" id="PF18962">
    <property type="entry name" value="Por_Secre_tail"/>
    <property type="match status" value="1"/>
</dbReference>
<dbReference type="Gene3D" id="2.60.40.10">
    <property type="entry name" value="Immunoglobulins"/>
    <property type="match status" value="1"/>
</dbReference>
<dbReference type="Proteomes" id="UP001500433">
    <property type="component" value="Unassembled WGS sequence"/>
</dbReference>
<evidence type="ECO:0000256" key="5">
    <source>
        <dbReference type="ARBA" id="ARBA00022801"/>
    </source>
</evidence>
<evidence type="ECO:0000256" key="1">
    <source>
        <dbReference type="ARBA" id="ARBA00000382"/>
    </source>
</evidence>
<evidence type="ECO:0000256" key="6">
    <source>
        <dbReference type="ARBA" id="ARBA00023277"/>
    </source>
</evidence>
<accession>A0ABP9F0N8</accession>
<evidence type="ECO:0000256" key="3">
    <source>
        <dbReference type="ARBA" id="ARBA00012780"/>
    </source>
</evidence>
<dbReference type="InterPro" id="IPR005084">
    <property type="entry name" value="CBM6"/>
</dbReference>
<dbReference type="PROSITE" id="PS52008">
    <property type="entry name" value="GH81"/>
    <property type="match status" value="1"/>
</dbReference>
<evidence type="ECO:0000256" key="4">
    <source>
        <dbReference type="ARBA" id="ARBA00022729"/>
    </source>
</evidence>
<proteinExistence type="inferred from homology"/>
<dbReference type="InterPro" id="IPR013783">
    <property type="entry name" value="Ig-like_fold"/>
</dbReference>
<evidence type="ECO:0000256" key="9">
    <source>
        <dbReference type="ARBA" id="ARBA00023326"/>
    </source>
</evidence>
<keyword evidence="4" id="KW-0732">Signal</keyword>
<dbReference type="PANTHER" id="PTHR31983:SF0">
    <property type="entry name" value="GLUCAN ENDO-1,3-BETA-D-GLUCOSIDASE 2"/>
    <property type="match status" value="1"/>
</dbReference>
<comment type="catalytic activity">
    <reaction evidence="1">
        <text>Hydrolysis of (1-&gt;3)-beta-D-glucosidic linkages in (1-&gt;3)-beta-D-glucans.</text>
        <dbReference type="EC" id="3.2.1.39"/>
    </reaction>
</comment>
<keyword evidence="8" id="KW-0961">Cell wall biogenesis/degradation</keyword>
<protein>
    <recommendedName>
        <fullName evidence="3">glucan endo-1,3-beta-D-glucosidase</fullName>
        <ecNumber evidence="3">3.2.1.39</ecNumber>
    </recommendedName>
</protein>
<comment type="similarity">
    <text evidence="2">Belongs to the glycosyl hydrolase 81 family.</text>
</comment>
<keyword evidence="12" id="KW-1185">Reference proteome</keyword>
<dbReference type="Pfam" id="PF03422">
    <property type="entry name" value="CBM_6"/>
    <property type="match status" value="1"/>
</dbReference>
<dbReference type="InterPro" id="IPR008979">
    <property type="entry name" value="Galactose-bd-like_sf"/>
</dbReference>
<evidence type="ECO:0000256" key="7">
    <source>
        <dbReference type="ARBA" id="ARBA00023295"/>
    </source>
</evidence>
<dbReference type="Gene3D" id="2.60.120.260">
    <property type="entry name" value="Galactose-binding domain-like"/>
    <property type="match status" value="2"/>
</dbReference>
<dbReference type="InterPro" id="IPR040720">
    <property type="entry name" value="GH81_C"/>
</dbReference>
<dbReference type="NCBIfam" id="TIGR04183">
    <property type="entry name" value="Por_Secre_tail"/>
    <property type="match status" value="1"/>
</dbReference>
<evidence type="ECO:0000313" key="12">
    <source>
        <dbReference type="Proteomes" id="UP001500433"/>
    </source>
</evidence>
<evidence type="ECO:0000313" key="11">
    <source>
        <dbReference type="EMBL" id="GAA4891654.1"/>
    </source>
</evidence>